<dbReference type="Pfam" id="PF13102">
    <property type="entry name" value="Phage_int_SAM_5"/>
    <property type="match status" value="1"/>
</dbReference>
<dbReference type="GO" id="GO:0003677">
    <property type="term" value="F:DNA binding"/>
    <property type="evidence" value="ECO:0007669"/>
    <property type="project" value="UniProtKB-KW"/>
</dbReference>
<evidence type="ECO:0000313" key="5">
    <source>
        <dbReference type="EMBL" id="TWI80693.1"/>
    </source>
</evidence>
<dbReference type="InterPro" id="IPR035386">
    <property type="entry name" value="Arm-DNA-bind_5"/>
</dbReference>
<comment type="similarity">
    <text evidence="1">Belongs to the 'phage' integrase family.</text>
</comment>
<dbReference type="GO" id="GO:0006310">
    <property type="term" value="P:DNA recombination"/>
    <property type="evidence" value="ECO:0007669"/>
    <property type="project" value="UniProtKB-KW"/>
</dbReference>
<sequence length="412" mass="47343">MEKSFGVIFYLKKPKHYSTGEVPVYMRITVNSSRVELSVKQHCHPGIWNSEVGRASGKTDVAKSLNQLLDILQRKVYDARKELMDNDQPVTAENIKTILTGREINQQCHMLIEIFKKHNDQVKALVGRDYAAGTLERYTTSLKHTLDFLNWKYQLPDIDVRKIDHDFVVDYEFYLRSVRKCANNSAVKYIKNFGKIIRICLSNGWLEKNPLANYKAKVKEVKRVFLVEEEIQTLLEKKFATERLNQVRDIFLFSCFTGLAYVDVKKLTRRNVVTGIDGEKWIYTSRQKTDTASNIPLLPVAEQIISKYSNQAMGDDTDKLLPVVSNQKMNAYLKELADVCGINKLLTFHIARHTFATTVTLTNGVSIESVSKMLGHKNLRTTQHYAKILDRKVSDDMKILKDKLKLAKTDIT</sequence>
<dbReference type="PANTHER" id="PTHR30349:SF64">
    <property type="entry name" value="PROPHAGE INTEGRASE INTD-RELATED"/>
    <property type="match status" value="1"/>
</dbReference>
<dbReference type="PROSITE" id="PS51898">
    <property type="entry name" value="TYR_RECOMBINASE"/>
    <property type="match status" value="1"/>
</dbReference>
<dbReference type="OrthoDB" id="892893at2"/>
<dbReference type="InterPro" id="IPR010998">
    <property type="entry name" value="Integrase_recombinase_N"/>
</dbReference>
<dbReference type="InterPro" id="IPR025269">
    <property type="entry name" value="SAM-like_dom"/>
</dbReference>
<feature type="domain" description="Tyr recombinase" evidence="4">
    <location>
        <begin position="221"/>
        <end position="402"/>
    </location>
</feature>
<gene>
    <name evidence="5" type="ORF">IQ13_3374</name>
</gene>
<dbReference type="CDD" id="cd01185">
    <property type="entry name" value="INTN1_C_like"/>
    <property type="match status" value="1"/>
</dbReference>
<dbReference type="GO" id="GO:0015074">
    <property type="term" value="P:DNA integration"/>
    <property type="evidence" value="ECO:0007669"/>
    <property type="project" value="InterPro"/>
</dbReference>
<comment type="caution">
    <text evidence="5">The sequence shown here is derived from an EMBL/GenBank/DDBJ whole genome shotgun (WGS) entry which is preliminary data.</text>
</comment>
<dbReference type="RefSeq" id="WP_144887746.1">
    <property type="nucleotide sequence ID" value="NZ_VLLE01000005.1"/>
</dbReference>
<evidence type="ECO:0000256" key="2">
    <source>
        <dbReference type="ARBA" id="ARBA00023125"/>
    </source>
</evidence>
<evidence type="ECO:0000259" key="4">
    <source>
        <dbReference type="PROSITE" id="PS51898"/>
    </source>
</evidence>
<reference evidence="5 6" key="1">
    <citation type="journal article" date="2015" name="Stand. Genomic Sci.">
        <title>Genomic Encyclopedia of Bacterial and Archaeal Type Strains, Phase III: the genomes of soil and plant-associated and newly described type strains.</title>
        <authorList>
            <person name="Whitman W.B."/>
            <person name="Woyke T."/>
            <person name="Klenk H.P."/>
            <person name="Zhou Y."/>
            <person name="Lilburn T.G."/>
            <person name="Beck B.J."/>
            <person name="De Vos P."/>
            <person name="Vandamme P."/>
            <person name="Eisen J.A."/>
            <person name="Garrity G."/>
            <person name="Hugenholtz P."/>
            <person name="Kyrpides N.C."/>
        </authorList>
    </citation>
    <scope>NUCLEOTIDE SEQUENCE [LARGE SCALE GENOMIC DNA]</scope>
    <source>
        <strain evidence="5 6">CGMCC 1.7271</strain>
    </source>
</reference>
<dbReference type="PANTHER" id="PTHR30349">
    <property type="entry name" value="PHAGE INTEGRASE-RELATED"/>
    <property type="match status" value="1"/>
</dbReference>
<keyword evidence="6" id="KW-1185">Reference proteome</keyword>
<evidence type="ECO:0000256" key="3">
    <source>
        <dbReference type="ARBA" id="ARBA00023172"/>
    </source>
</evidence>
<accession>A0A562SI27</accession>
<evidence type="ECO:0000256" key="1">
    <source>
        <dbReference type="ARBA" id="ARBA00008857"/>
    </source>
</evidence>
<dbReference type="InterPro" id="IPR002104">
    <property type="entry name" value="Integrase_catalytic"/>
</dbReference>
<dbReference type="Gene3D" id="1.10.443.10">
    <property type="entry name" value="Intergrase catalytic core"/>
    <property type="match status" value="1"/>
</dbReference>
<dbReference type="Gene3D" id="1.10.150.130">
    <property type="match status" value="1"/>
</dbReference>
<keyword evidence="3" id="KW-0233">DNA recombination</keyword>
<dbReference type="Pfam" id="PF17293">
    <property type="entry name" value="Arm-DNA-bind_5"/>
    <property type="match status" value="1"/>
</dbReference>
<keyword evidence="2" id="KW-0238">DNA-binding</keyword>
<dbReference type="SUPFAM" id="SSF56349">
    <property type="entry name" value="DNA breaking-rejoining enzymes"/>
    <property type="match status" value="1"/>
</dbReference>
<dbReference type="EMBL" id="VLLE01000005">
    <property type="protein sequence ID" value="TWI80693.1"/>
    <property type="molecule type" value="Genomic_DNA"/>
</dbReference>
<dbReference type="InterPro" id="IPR013762">
    <property type="entry name" value="Integrase-like_cat_sf"/>
</dbReference>
<evidence type="ECO:0000313" key="6">
    <source>
        <dbReference type="Proteomes" id="UP000316167"/>
    </source>
</evidence>
<dbReference type="Proteomes" id="UP000316167">
    <property type="component" value="Unassembled WGS sequence"/>
</dbReference>
<dbReference type="Pfam" id="PF00589">
    <property type="entry name" value="Phage_integrase"/>
    <property type="match status" value="1"/>
</dbReference>
<organism evidence="5 6">
    <name type="scientific">Lacibacter cauensis</name>
    <dbReference type="NCBI Taxonomy" id="510947"/>
    <lineage>
        <taxon>Bacteria</taxon>
        <taxon>Pseudomonadati</taxon>
        <taxon>Bacteroidota</taxon>
        <taxon>Chitinophagia</taxon>
        <taxon>Chitinophagales</taxon>
        <taxon>Chitinophagaceae</taxon>
        <taxon>Lacibacter</taxon>
    </lineage>
</organism>
<proteinExistence type="inferred from homology"/>
<dbReference type="InterPro" id="IPR050090">
    <property type="entry name" value="Tyrosine_recombinase_XerCD"/>
</dbReference>
<name>A0A562SI27_9BACT</name>
<dbReference type="InterPro" id="IPR011010">
    <property type="entry name" value="DNA_brk_join_enz"/>
</dbReference>
<dbReference type="AlphaFoldDB" id="A0A562SI27"/>
<protein>
    <submittedName>
        <fullName evidence="5">Site-specific recombinase XerD</fullName>
    </submittedName>
</protein>